<dbReference type="AlphaFoldDB" id="A0A2M4DD40"/>
<name>A0A2M4DD40_ANODA</name>
<protein>
    <submittedName>
        <fullName evidence="2">Uncharacterized protein</fullName>
    </submittedName>
</protein>
<evidence type="ECO:0000256" key="1">
    <source>
        <dbReference type="SAM" id="Phobius"/>
    </source>
</evidence>
<evidence type="ECO:0000313" key="2">
    <source>
        <dbReference type="EMBL" id="MBW75502.1"/>
    </source>
</evidence>
<dbReference type="EMBL" id="GGFL01011324">
    <property type="protein sequence ID" value="MBW75502.1"/>
    <property type="molecule type" value="Transcribed_RNA"/>
</dbReference>
<proteinExistence type="predicted"/>
<feature type="transmembrane region" description="Helical" evidence="1">
    <location>
        <begin position="28"/>
        <end position="45"/>
    </location>
</feature>
<keyword evidence="1" id="KW-0472">Membrane</keyword>
<accession>A0A2M4DD40</accession>
<keyword evidence="1" id="KW-1133">Transmembrane helix</keyword>
<organism evidence="2">
    <name type="scientific">Anopheles darlingi</name>
    <name type="common">Mosquito</name>
    <dbReference type="NCBI Taxonomy" id="43151"/>
    <lineage>
        <taxon>Eukaryota</taxon>
        <taxon>Metazoa</taxon>
        <taxon>Ecdysozoa</taxon>
        <taxon>Arthropoda</taxon>
        <taxon>Hexapoda</taxon>
        <taxon>Insecta</taxon>
        <taxon>Pterygota</taxon>
        <taxon>Neoptera</taxon>
        <taxon>Endopterygota</taxon>
        <taxon>Diptera</taxon>
        <taxon>Nematocera</taxon>
        <taxon>Culicoidea</taxon>
        <taxon>Culicidae</taxon>
        <taxon>Anophelinae</taxon>
        <taxon>Anopheles</taxon>
    </lineage>
</organism>
<reference evidence="2" key="1">
    <citation type="submission" date="2018-01" db="EMBL/GenBank/DDBJ databases">
        <title>An insight into the sialome of Amazonian anophelines.</title>
        <authorList>
            <person name="Ribeiro J.M."/>
            <person name="Scarpassa V."/>
            <person name="Calvo E."/>
        </authorList>
    </citation>
    <scope>NUCLEOTIDE SEQUENCE</scope>
</reference>
<feature type="transmembrane region" description="Helical" evidence="1">
    <location>
        <begin position="101"/>
        <end position="118"/>
    </location>
</feature>
<sequence length="121" mass="14237">MLIFVKIISLFLWTPRSCWYCGCIQPWFFLLVYIFEIKQVFLVILDECVFQSPVSCGFCFVRNVGFLRVSIKAGCVYLSRSTIRRTCRRGQHRFRQCSRQGFLFNLCSCGFSVLLLAIRHQ</sequence>
<keyword evidence="1" id="KW-0812">Transmembrane</keyword>